<name>A0AAW1A335_9HYME</name>
<accession>A0AAW1A335</accession>
<sequence length="157" mass="18011">MAENGEALRYIEMVLRQLRRASHDHRQLVEQRHRLVRPFLPASSTIDDNHPCGPAAVQSFTIPRGKSGMERIVRDISRDTAERLQVEVETSEEPQELAEYPGVDVTKKLSAKRKTYARGIYLLETMPRRIHERMSVAGRQGLRYVPAYEGIDTTIIQ</sequence>
<evidence type="ECO:0000313" key="2">
    <source>
        <dbReference type="Proteomes" id="UP001432146"/>
    </source>
</evidence>
<organism evidence="1 2">
    <name type="scientific">Tetragonisca angustula</name>
    <dbReference type="NCBI Taxonomy" id="166442"/>
    <lineage>
        <taxon>Eukaryota</taxon>
        <taxon>Metazoa</taxon>
        <taxon>Ecdysozoa</taxon>
        <taxon>Arthropoda</taxon>
        <taxon>Hexapoda</taxon>
        <taxon>Insecta</taxon>
        <taxon>Pterygota</taxon>
        <taxon>Neoptera</taxon>
        <taxon>Endopterygota</taxon>
        <taxon>Hymenoptera</taxon>
        <taxon>Apocrita</taxon>
        <taxon>Aculeata</taxon>
        <taxon>Apoidea</taxon>
        <taxon>Anthophila</taxon>
        <taxon>Apidae</taxon>
        <taxon>Tetragonisca</taxon>
    </lineage>
</organism>
<comment type="caution">
    <text evidence="1">The sequence shown here is derived from an EMBL/GenBank/DDBJ whole genome shotgun (WGS) entry which is preliminary data.</text>
</comment>
<dbReference type="Proteomes" id="UP001432146">
    <property type="component" value="Unassembled WGS sequence"/>
</dbReference>
<dbReference type="AlphaFoldDB" id="A0AAW1A335"/>
<protein>
    <submittedName>
        <fullName evidence="1">Uncharacterized protein</fullName>
    </submittedName>
</protein>
<evidence type="ECO:0000313" key="1">
    <source>
        <dbReference type="EMBL" id="KAK9303537.1"/>
    </source>
</evidence>
<proteinExistence type="predicted"/>
<reference evidence="1 2" key="1">
    <citation type="submission" date="2024-05" db="EMBL/GenBank/DDBJ databases">
        <title>The nuclear and mitochondrial genome assemblies of Tetragonisca angustula (Apidae: Meliponini), a tiny yet remarkable pollinator in the Neotropics.</title>
        <authorList>
            <person name="Ferrari R."/>
            <person name="Ricardo P.C."/>
            <person name="Dias F.C."/>
            <person name="Araujo N.S."/>
            <person name="Soares D.O."/>
            <person name="Zhou Q.-S."/>
            <person name="Zhu C.-D."/>
            <person name="Coutinho L."/>
            <person name="Airas M.C."/>
            <person name="Batista T.M."/>
        </authorList>
    </citation>
    <scope>NUCLEOTIDE SEQUENCE [LARGE SCALE GENOMIC DNA]</scope>
    <source>
        <strain evidence="1">ASF017062</strain>
        <tissue evidence="1">Abdomen</tissue>
    </source>
</reference>
<keyword evidence="2" id="KW-1185">Reference proteome</keyword>
<gene>
    <name evidence="1" type="ORF">QLX08_004842</name>
</gene>
<dbReference type="EMBL" id="JAWNGG020000077">
    <property type="protein sequence ID" value="KAK9303537.1"/>
    <property type="molecule type" value="Genomic_DNA"/>
</dbReference>